<dbReference type="AlphaFoldDB" id="A0A1T3W314"/>
<accession>A0A1T3W314</accession>
<proteinExistence type="predicted"/>
<dbReference type="EMBL" id="MVHT01000180">
    <property type="protein sequence ID" value="ORA89544.1"/>
    <property type="molecule type" value="Genomic_DNA"/>
</dbReference>
<protein>
    <submittedName>
        <fullName evidence="1">Uncharacterized protein</fullName>
    </submittedName>
</protein>
<organism evidence="1 2">
    <name type="scientific">Mycobacterium intermedium</name>
    <dbReference type="NCBI Taxonomy" id="28445"/>
    <lineage>
        <taxon>Bacteria</taxon>
        <taxon>Bacillati</taxon>
        <taxon>Actinomycetota</taxon>
        <taxon>Actinomycetes</taxon>
        <taxon>Mycobacteriales</taxon>
        <taxon>Mycobacteriaceae</taxon>
        <taxon>Mycobacterium</taxon>
        <taxon>Mycobacterium simiae complex</taxon>
    </lineage>
</organism>
<reference evidence="1 2" key="1">
    <citation type="submission" date="2017-02" db="EMBL/GenBank/DDBJ databases">
        <title>The new phylogeny of genus Mycobacterium.</title>
        <authorList>
            <person name="Tortoli E."/>
            <person name="Trovato A."/>
            <person name="Cirillo D.M."/>
        </authorList>
    </citation>
    <scope>NUCLEOTIDE SEQUENCE [LARGE SCALE GENOMIC DNA]</scope>
    <source>
        <strain evidence="1 2">DSM 44049</strain>
    </source>
</reference>
<keyword evidence="2" id="KW-1185">Reference proteome</keyword>
<sequence>MLVGVLHPRLVVVLDGVLDGACEELAVAVAEFGKTLGQPVGEHHEVGVVIVLDELGVLGHHQLLEQLAEQRDGHAAGS</sequence>
<name>A0A1T3W314_MYCIE</name>
<dbReference type="Proteomes" id="UP000192739">
    <property type="component" value="Unassembled WGS sequence"/>
</dbReference>
<comment type="caution">
    <text evidence="1">The sequence shown here is derived from an EMBL/GenBank/DDBJ whole genome shotgun (WGS) entry which is preliminary data.</text>
</comment>
<dbReference type="RefSeq" id="WP_079219932.1">
    <property type="nucleotide sequence ID" value="NZ_CBCRZH010000184.1"/>
</dbReference>
<evidence type="ECO:0000313" key="2">
    <source>
        <dbReference type="Proteomes" id="UP000192739"/>
    </source>
</evidence>
<evidence type="ECO:0000313" key="1">
    <source>
        <dbReference type="EMBL" id="ORA89544.1"/>
    </source>
</evidence>
<gene>
    <name evidence="1" type="ORF">BST27_29900</name>
</gene>